<keyword evidence="3" id="KW-1185">Reference proteome</keyword>
<sequence length="104" mass="11989">MFAQLIIGTYMITLGFLYLFNKGLFLVKDNLRYVSDERSYLRRLALSHFLLGTLILIMAFVEEIVIFETSTFVTVYILAAIIPLTMILLNNNKHVGKFLPINLK</sequence>
<feature type="transmembrane region" description="Helical" evidence="1">
    <location>
        <begin position="48"/>
        <end position="67"/>
    </location>
</feature>
<evidence type="ECO:0000313" key="2">
    <source>
        <dbReference type="EMBL" id="MDQ0160796.1"/>
    </source>
</evidence>
<proteinExistence type="predicted"/>
<dbReference type="EMBL" id="JAUSTQ010000018">
    <property type="protein sequence ID" value="MDQ0160796.1"/>
    <property type="molecule type" value="Genomic_DNA"/>
</dbReference>
<keyword evidence="1" id="KW-0472">Membrane</keyword>
<gene>
    <name evidence="2" type="ORF">J2S77_002803</name>
</gene>
<accession>A0ABT9VIJ8</accession>
<comment type="caution">
    <text evidence="2">The sequence shown here is derived from an EMBL/GenBank/DDBJ whole genome shotgun (WGS) entry which is preliminary data.</text>
</comment>
<keyword evidence="1" id="KW-1133">Transmembrane helix</keyword>
<keyword evidence="1" id="KW-0812">Transmembrane</keyword>
<organism evidence="2 3">
    <name type="scientific">Alkalibacillus salilacus</name>
    <dbReference type="NCBI Taxonomy" id="284582"/>
    <lineage>
        <taxon>Bacteria</taxon>
        <taxon>Bacillati</taxon>
        <taxon>Bacillota</taxon>
        <taxon>Bacilli</taxon>
        <taxon>Bacillales</taxon>
        <taxon>Bacillaceae</taxon>
        <taxon>Alkalibacillus</taxon>
    </lineage>
</organism>
<evidence type="ECO:0000256" key="1">
    <source>
        <dbReference type="SAM" id="Phobius"/>
    </source>
</evidence>
<feature type="transmembrane region" description="Helical" evidence="1">
    <location>
        <begin position="73"/>
        <end position="89"/>
    </location>
</feature>
<reference evidence="2 3" key="1">
    <citation type="submission" date="2023-07" db="EMBL/GenBank/DDBJ databases">
        <title>Genomic Encyclopedia of Type Strains, Phase IV (KMG-IV): sequencing the most valuable type-strain genomes for metagenomic binning, comparative biology and taxonomic classification.</title>
        <authorList>
            <person name="Goeker M."/>
        </authorList>
    </citation>
    <scope>NUCLEOTIDE SEQUENCE [LARGE SCALE GENOMIC DNA]</scope>
    <source>
        <strain evidence="2 3">DSM 16460</strain>
    </source>
</reference>
<name>A0ABT9VIJ8_9BACI</name>
<feature type="transmembrane region" description="Helical" evidence="1">
    <location>
        <begin position="6"/>
        <end position="27"/>
    </location>
</feature>
<protein>
    <recommendedName>
        <fullName evidence="4">DUF3784 domain-containing protein</fullName>
    </recommendedName>
</protein>
<dbReference type="Proteomes" id="UP001224359">
    <property type="component" value="Unassembled WGS sequence"/>
</dbReference>
<evidence type="ECO:0000313" key="3">
    <source>
        <dbReference type="Proteomes" id="UP001224359"/>
    </source>
</evidence>
<evidence type="ECO:0008006" key="4">
    <source>
        <dbReference type="Google" id="ProtNLM"/>
    </source>
</evidence>